<feature type="transmembrane region" description="Helical" evidence="14">
    <location>
        <begin position="342"/>
        <end position="362"/>
    </location>
</feature>
<dbReference type="GO" id="GO:0030322">
    <property type="term" value="P:stabilization of membrane potential"/>
    <property type="evidence" value="ECO:0007669"/>
    <property type="project" value="TreeGrafter"/>
</dbReference>
<feature type="compositionally biased region" description="Low complexity" evidence="13">
    <location>
        <begin position="103"/>
        <end position="113"/>
    </location>
</feature>
<evidence type="ECO:0000256" key="1">
    <source>
        <dbReference type="ARBA" id="ARBA00004141"/>
    </source>
</evidence>
<accession>A0AAJ7TCP8</accession>
<feature type="compositionally biased region" description="Basic residues" evidence="13">
    <location>
        <begin position="114"/>
        <end position="127"/>
    </location>
</feature>
<dbReference type="PRINTS" id="PR01095">
    <property type="entry name" value="TASKCHANNEL"/>
</dbReference>
<evidence type="ECO:0000256" key="10">
    <source>
        <dbReference type="ARBA" id="ARBA00023136"/>
    </source>
</evidence>
<feature type="compositionally biased region" description="Basic residues" evidence="13">
    <location>
        <begin position="205"/>
        <end position="218"/>
    </location>
</feature>
<feature type="compositionally biased region" description="Basic residues" evidence="13">
    <location>
        <begin position="77"/>
        <end position="102"/>
    </location>
</feature>
<evidence type="ECO:0000256" key="7">
    <source>
        <dbReference type="ARBA" id="ARBA00022958"/>
    </source>
</evidence>
<dbReference type="AlphaFoldDB" id="A0AAJ7TCP8"/>
<dbReference type="InterPro" id="IPR013099">
    <property type="entry name" value="K_chnl_dom"/>
</dbReference>
<feature type="compositionally biased region" description="Basic and acidic residues" evidence="13">
    <location>
        <begin position="138"/>
        <end position="155"/>
    </location>
</feature>
<feature type="compositionally biased region" description="Low complexity" evidence="13">
    <location>
        <begin position="157"/>
        <end position="174"/>
    </location>
</feature>
<feature type="compositionally biased region" description="Low complexity" evidence="13">
    <location>
        <begin position="265"/>
        <end position="280"/>
    </location>
</feature>
<feature type="domain" description="Potassium channel" evidence="15">
    <location>
        <begin position="413"/>
        <end position="468"/>
    </location>
</feature>
<keyword evidence="8 14" id="KW-1133">Transmembrane helix</keyword>
<evidence type="ECO:0000256" key="2">
    <source>
        <dbReference type="ARBA" id="ARBA00006666"/>
    </source>
</evidence>
<dbReference type="GO" id="GO:0005886">
    <property type="term" value="C:plasma membrane"/>
    <property type="evidence" value="ECO:0007669"/>
    <property type="project" value="TreeGrafter"/>
</dbReference>
<organism evidence="16 17">
    <name type="scientific">Petromyzon marinus</name>
    <name type="common">Sea lamprey</name>
    <dbReference type="NCBI Taxonomy" id="7757"/>
    <lineage>
        <taxon>Eukaryota</taxon>
        <taxon>Metazoa</taxon>
        <taxon>Chordata</taxon>
        <taxon>Craniata</taxon>
        <taxon>Vertebrata</taxon>
        <taxon>Cyclostomata</taxon>
        <taxon>Hyperoartia</taxon>
        <taxon>Petromyzontiformes</taxon>
        <taxon>Petromyzontidae</taxon>
        <taxon>Petromyzon</taxon>
    </lineage>
</organism>
<feature type="transmembrane region" description="Helical" evidence="14">
    <location>
        <begin position="412"/>
        <end position="432"/>
    </location>
</feature>
<evidence type="ECO:0000259" key="15">
    <source>
        <dbReference type="Pfam" id="PF07885"/>
    </source>
</evidence>
<feature type="region of interest" description="Disordered" evidence="13">
    <location>
        <begin position="205"/>
        <end position="236"/>
    </location>
</feature>
<feature type="region of interest" description="Disordered" evidence="13">
    <location>
        <begin position="710"/>
        <end position="735"/>
    </location>
</feature>
<dbReference type="GO" id="GO:0022841">
    <property type="term" value="F:potassium ion leak channel activity"/>
    <property type="evidence" value="ECO:0007669"/>
    <property type="project" value="TreeGrafter"/>
</dbReference>
<keyword evidence="16" id="KW-1185">Reference proteome</keyword>
<dbReference type="InterPro" id="IPR003092">
    <property type="entry name" value="2pore_dom_K_chnl_TASK"/>
</dbReference>
<keyword evidence="9 12" id="KW-0406">Ion transport</keyword>
<comment type="similarity">
    <text evidence="2 12">Belongs to the two pore domain potassium channel (TC 1.A.1.8) family.</text>
</comment>
<keyword evidence="10 14" id="KW-0472">Membrane</keyword>
<dbReference type="PANTHER" id="PTHR11003">
    <property type="entry name" value="POTASSIUM CHANNEL, SUBFAMILY K"/>
    <property type="match status" value="1"/>
</dbReference>
<keyword evidence="4" id="KW-0633">Potassium transport</keyword>
<gene>
    <name evidence="17" type="primary">LOC116945228</name>
</gene>
<feature type="compositionally biased region" description="Polar residues" evidence="13">
    <location>
        <begin position="688"/>
        <end position="698"/>
    </location>
</feature>
<dbReference type="Gene3D" id="1.10.287.70">
    <property type="match status" value="1"/>
</dbReference>
<sequence>MHGPRSEHAPSSSSLMALRSGTNYCLGRLLRITGSRRARLRRSSSLLCLSASAEYSHRGSPAGHGTDHVAPSGPDRHHNHHHHHHHHHQQQQQHHNQHRHQQRLQQQQQQHQQQQHRHQKQDHHHHQYLQQRPQHQQQESEHQRQQEHDHYDHHHNQLPYHHLQQQQQQQQQQRQHIEQHYHHHQQLQQQHHEYDIPRQSYYHTVNHHHPNHHLHQQHHPQQQQQQYQQQQQQQQSQFLNSELYNHPYFQQHNQHHHHPPHPLHPQHYQSQQQQQHHQHLQELQLRALQHQQQQQQHQHHQACAGGTRRRRWGVWTALLRWGTKCLENWRVRLAGAMKRQNARTLTLIAVTFVYLLVGATIFDALESKNEEVERERLQKRENLLRGKYNVSSDDWRELERVVMLSEPHRAGVQWKFAGSFYFSITVITTIGYGHSAPGTTGGKVFCMFYALLGIPLTLVMFQTLGERMNTFVKHLLERLKCCLGLRETEVSTQNMVTVGLLSCAGTLCIGAAAFSHFEGWTFFQAYYYCFITLTTIGLGDFVALQKNDSLQREPPYVAFSFMYILVGLTVIGAFLNLVVLRYLTLNTEDEKRDSNERESLRLAADINHHQQQHQQHQQHQQYVIDGDETRLNGKAVIMPAATTTTTTSSGTSSGVGRYHGTAARNEAGLRSACPQRGHAERLSPPSRPSATQRLNSSAAALVHTGASASHLDAGFGRSSRGTPPGEEPATPPMASSVLSSCSGLCGSWRECSGSKWRLLGIRRRSL</sequence>
<feature type="region of interest" description="Disordered" evidence="13">
    <location>
        <begin position="251"/>
        <end position="280"/>
    </location>
</feature>
<feature type="region of interest" description="Disordered" evidence="13">
    <location>
        <begin position="675"/>
        <end position="698"/>
    </location>
</feature>
<dbReference type="SUPFAM" id="SSF81324">
    <property type="entry name" value="Voltage-gated potassium channels"/>
    <property type="match status" value="2"/>
</dbReference>
<feature type="domain" description="Potassium channel" evidence="15">
    <location>
        <begin position="506"/>
        <end position="579"/>
    </location>
</feature>
<feature type="transmembrane region" description="Helical" evidence="14">
    <location>
        <begin position="495"/>
        <end position="514"/>
    </location>
</feature>
<evidence type="ECO:0000256" key="14">
    <source>
        <dbReference type="SAM" id="Phobius"/>
    </source>
</evidence>
<dbReference type="KEGG" id="pmrn:116945228"/>
<feature type="compositionally biased region" description="Low complexity" evidence="13">
    <location>
        <begin position="219"/>
        <end position="236"/>
    </location>
</feature>
<evidence type="ECO:0000256" key="4">
    <source>
        <dbReference type="ARBA" id="ARBA00022538"/>
    </source>
</evidence>
<dbReference type="InterPro" id="IPR003280">
    <property type="entry name" value="2pore_dom_K_chnl"/>
</dbReference>
<comment type="subcellular location">
    <subcellularLocation>
        <location evidence="1">Membrane</location>
        <topology evidence="1">Multi-pass membrane protein</topology>
    </subcellularLocation>
</comment>
<name>A0AAJ7TCP8_PETMA</name>
<dbReference type="Proteomes" id="UP001318040">
    <property type="component" value="Chromosome 23"/>
</dbReference>
<feature type="transmembrane region" description="Helical" evidence="14">
    <location>
        <begin position="526"/>
        <end position="544"/>
    </location>
</feature>
<dbReference type="GO" id="GO:0015271">
    <property type="term" value="F:outward rectifier potassium channel activity"/>
    <property type="evidence" value="ECO:0007669"/>
    <property type="project" value="TreeGrafter"/>
</dbReference>
<keyword evidence="7" id="KW-0630">Potassium</keyword>
<feature type="transmembrane region" description="Helical" evidence="14">
    <location>
        <begin position="556"/>
        <end position="583"/>
    </location>
</feature>
<evidence type="ECO:0000256" key="8">
    <source>
        <dbReference type="ARBA" id="ARBA00022989"/>
    </source>
</evidence>
<reference evidence="17" key="1">
    <citation type="submission" date="2025-08" db="UniProtKB">
        <authorList>
            <consortium name="RefSeq"/>
        </authorList>
    </citation>
    <scope>IDENTIFICATION</scope>
    <source>
        <tissue evidence="17">Sperm</tissue>
    </source>
</reference>
<evidence type="ECO:0000256" key="13">
    <source>
        <dbReference type="SAM" id="MobiDB-lite"/>
    </source>
</evidence>
<feature type="transmembrane region" description="Helical" evidence="14">
    <location>
        <begin position="444"/>
        <end position="464"/>
    </location>
</feature>
<dbReference type="Pfam" id="PF07885">
    <property type="entry name" value="Ion_trans_2"/>
    <property type="match status" value="2"/>
</dbReference>
<keyword evidence="11 12" id="KW-0407">Ion channel</keyword>
<proteinExistence type="inferred from homology"/>
<keyword evidence="6" id="KW-0631">Potassium channel</keyword>
<keyword evidence="5 12" id="KW-0812">Transmembrane</keyword>
<keyword evidence="3 12" id="KW-0813">Transport</keyword>
<evidence type="ECO:0000256" key="5">
    <source>
        <dbReference type="ARBA" id="ARBA00022692"/>
    </source>
</evidence>
<evidence type="ECO:0000313" key="16">
    <source>
        <dbReference type="Proteomes" id="UP001318040"/>
    </source>
</evidence>
<feature type="compositionally biased region" description="Low complexity" evidence="13">
    <location>
        <begin position="128"/>
        <end position="137"/>
    </location>
</feature>
<feature type="region of interest" description="Disordered" evidence="13">
    <location>
        <begin position="56"/>
        <end position="192"/>
    </location>
</feature>
<protein>
    <submittedName>
        <fullName evidence="17">Uncharacterized protein LOC116945228</fullName>
    </submittedName>
</protein>
<evidence type="ECO:0000256" key="6">
    <source>
        <dbReference type="ARBA" id="ARBA00022826"/>
    </source>
</evidence>
<evidence type="ECO:0000256" key="9">
    <source>
        <dbReference type="ARBA" id="ARBA00023065"/>
    </source>
</evidence>
<dbReference type="PRINTS" id="PR01333">
    <property type="entry name" value="2POREKCHANEL"/>
</dbReference>
<evidence type="ECO:0000256" key="3">
    <source>
        <dbReference type="ARBA" id="ARBA00022448"/>
    </source>
</evidence>
<dbReference type="RefSeq" id="XP_032815427.1">
    <property type="nucleotide sequence ID" value="XM_032959536.1"/>
</dbReference>
<evidence type="ECO:0000256" key="11">
    <source>
        <dbReference type="ARBA" id="ARBA00023303"/>
    </source>
</evidence>
<dbReference type="FunFam" id="1.10.287.70:FF:000057">
    <property type="entry name" value="Potassium channel subfamily K member"/>
    <property type="match status" value="1"/>
</dbReference>
<evidence type="ECO:0000256" key="12">
    <source>
        <dbReference type="RuleBase" id="RU003857"/>
    </source>
</evidence>
<dbReference type="PANTHER" id="PTHR11003:SF291">
    <property type="entry name" value="IP11374P"/>
    <property type="match status" value="1"/>
</dbReference>
<evidence type="ECO:0000313" key="17">
    <source>
        <dbReference type="RefSeq" id="XP_032815427.1"/>
    </source>
</evidence>